<sequence length="89" mass="10015">MATKAELEAELLNLRRQLAERSSQHVDAREEAHADPSVDEDMVEPLKGKTDWEKEVSEIMAELEHLPHKQQLLIALGAFAIGFLVGRAR</sequence>
<keyword evidence="3" id="KW-1185">Reference proteome</keyword>
<feature type="compositionally biased region" description="Basic and acidic residues" evidence="1">
    <location>
        <begin position="21"/>
        <end position="36"/>
    </location>
</feature>
<name>A0A2P8F7N1_9RHOB</name>
<dbReference type="AlphaFoldDB" id="A0A2P8F7N1"/>
<evidence type="ECO:0000256" key="1">
    <source>
        <dbReference type="SAM" id="MobiDB-lite"/>
    </source>
</evidence>
<dbReference type="RefSeq" id="WP_106609839.1">
    <property type="nucleotide sequence ID" value="NZ_PYGJ01000015.1"/>
</dbReference>
<comment type="caution">
    <text evidence="2">The sequence shown here is derived from an EMBL/GenBank/DDBJ whole genome shotgun (WGS) entry which is preliminary data.</text>
</comment>
<dbReference type="EMBL" id="PYGJ01000015">
    <property type="protein sequence ID" value="PSL17724.1"/>
    <property type="molecule type" value="Genomic_DNA"/>
</dbReference>
<gene>
    <name evidence="2" type="ORF">CLV88_11571</name>
</gene>
<reference evidence="2 3" key="1">
    <citation type="submission" date="2018-03" db="EMBL/GenBank/DDBJ databases">
        <title>Genomic Encyclopedia of Archaeal and Bacterial Type Strains, Phase II (KMG-II): from individual species to whole genera.</title>
        <authorList>
            <person name="Goeker M."/>
        </authorList>
    </citation>
    <scope>NUCLEOTIDE SEQUENCE [LARGE SCALE GENOMIC DNA]</scope>
    <source>
        <strain evidence="2 3">DSM 100673</strain>
    </source>
</reference>
<dbReference type="OrthoDB" id="7709324at2"/>
<evidence type="ECO:0000313" key="3">
    <source>
        <dbReference type="Proteomes" id="UP000240418"/>
    </source>
</evidence>
<proteinExistence type="predicted"/>
<protein>
    <submittedName>
        <fullName evidence="2">Uncharacterized protein</fullName>
    </submittedName>
</protein>
<evidence type="ECO:0000313" key="2">
    <source>
        <dbReference type="EMBL" id="PSL17724.1"/>
    </source>
</evidence>
<accession>A0A2P8F7N1</accession>
<dbReference type="Proteomes" id="UP000240418">
    <property type="component" value="Unassembled WGS sequence"/>
</dbReference>
<organism evidence="2 3">
    <name type="scientific">Shimia abyssi</name>
    <dbReference type="NCBI Taxonomy" id="1662395"/>
    <lineage>
        <taxon>Bacteria</taxon>
        <taxon>Pseudomonadati</taxon>
        <taxon>Pseudomonadota</taxon>
        <taxon>Alphaproteobacteria</taxon>
        <taxon>Rhodobacterales</taxon>
        <taxon>Roseobacteraceae</taxon>
    </lineage>
</organism>
<feature type="region of interest" description="Disordered" evidence="1">
    <location>
        <begin position="21"/>
        <end position="45"/>
    </location>
</feature>